<dbReference type="InterPro" id="IPR036390">
    <property type="entry name" value="WH_DNA-bd_sf"/>
</dbReference>
<dbReference type="FunFam" id="1.10.10.10:FF:000001">
    <property type="entry name" value="LysR family transcriptional regulator"/>
    <property type="match status" value="1"/>
</dbReference>
<dbReference type="PROSITE" id="PS50931">
    <property type="entry name" value="HTH_LYSR"/>
    <property type="match status" value="1"/>
</dbReference>
<reference evidence="6 7" key="1">
    <citation type="submission" date="2016-10" db="EMBL/GenBank/DDBJ databases">
        <authorList>
            <person name="de Groot N.N."/>
        </authorList>
    </citation>
    <scope>NUCLEOTIDE SEQUENCE [LARGE SCALE GENOMIC DNA]</scope>
    <source>
        <strain evidence="6 7">LMG 23650</strain>
    </source>
</reference>
<dbReference type="GO" id="GO:0006351">
    <property type="term" value="P:DNA-templated transcription"/>
    <property type="evidence" value="ECO:0007669"/>
    <property type="project" value="TreeGrafter"/>
</dbReference>
<evidence type="ECO:0000256" key="1">
    <source>
        <dbReference type="ARBA" id="ARBA00009437"/>
    </source>
</evidence>
<name>A0A1I3FQS1_9BURK</name>
<sequence length="301" mass="33078">MEVLNGMRLFVEVARTRNFRRAADALGMPNSTLSRQIAELEKAVGLRLLHRSTRKVELTEAGEVYFKRCQSIVEEALSAHEALRDVATKPGGTLRVSMPVDLATGYLAPILSDFARTYPLIDFEFDVTPRRIDLQTEPFDLAIRIGEPPAAPSMLVARPIGLLPRYLYASPGYLKGAPTLKHPDDLAYHVMCVGQGATKQPDGSRTLHRGDETVTVVTGTRFAMNSVGLARAFAKLGVGIAVLDDVLAREDVASGQLRRVLPQWCLAPVPVHAVTETRLLPARTRLFIDFLRARWEGVAGV</sequence>
<evidence type="ECO:0000313" key="7">
    <source>
        <dbReference type="Proteomes" id="UP000199548"/>
    </source>
</evidence>
<dbReference type="InterPro" id="IPR058163">
    <property type="entry name" value="LysR-type_TF_proteobact-type"/>
</dbReference>
<gene>
    <name evidence="6" type="ORF">SAMN05192543_10273</name>
</gene>
<dbReference type="InterPro" id="IPR000847">
    <property type="entry name" value="LysR_HTH_N"/>
</dbReference>
<evidence type="ECO:0000256" key="3">
    <source>
        <dbReference type="ARBA" id="ARBA00023125"/>
    </source>
</evidence>
<evidence type="ECO:0000256" key="2">
    <source>
        <dbReference type="ARBA" id="ARBA00023015"/>
    </source>
</evidence>
<dbReference type="CDD" id="cd08422">
    <property type="entry name" value="PBP2_CrgA_like"/>
    <property type="match status" value="1"/>
</dbReference>
<keyword evidence="4" id="KW-0804">Transcription</keyword>
<dbReference type="GO" id="GO:0003700">
    <property type="term" value="F:DNA-binding transcription factor activity"/>
    <property type="evidence" value="ECO:0007669"/>
    <property type="project" value="InterPro"/>
</dbReference>
<protein>
    <submittedName>
        <fullName evidence="6">Transcriptional regulator, LysR family</fullName>
    </submittedName>
</protein>
<keyword evidence="2" id="KW-0805">Transcription regulation</keyword>
<comment type="similarity">
    <text evidence="1">Belongs to the LysR transcriptional regulatory family.</text>
</comment>
<keyword evidence="7" id="KW-1185">Reference proteome</keyword>
<dbReference type="EMBL" id="FOQU01000002">
    <property type="protein sequence ID" value="SFI13618.1"/>
    <property type="molecule type" value="Genomic_DNA"/>
</dbReference>
<dbReference type="PANTHER" id="PTHR30537:SF5">
    <property type="entry name" value="HTH-TYPE TRANSCRIPTIONAL ACTIVATOR TTDR-RELATED"/>
    <property type="match status" value="1"/>
</dbReference>
<accession>A0A1I3FQS1</accession>
<dbReference type="GO" id="GO:0043565">
    <property type="term" value="F:sequence-specific DNA binding"/>
    <property type="evidence" value="ECO:0007669"/>
    <property type="project" value="TreeGrafter"/>
</dbReference>
<dbReference type="STRING" id="420953.SAMN05192543_10273"/>
<feature type="domain" description="HTH lysR-type" evidence="5">
    <location>
        <begin position="1"/>
        <end position="59"/>
    </location>
</feature>
<dbReference type="SUPFAM" id="SSF53850">
    <property type="entry name" value="Periplasmic binding protein-like II"/>
    <property type="match status" value="1"/>
</dbReference>
<dbReference type="Pfam" id="PF00126">
    <property type="entry name" value="HTH_1"/>
    <property type="match status" value="1"/>
</dbReference>
<keyword evidence="3" id="KW-0238">DNA-binding</keyword>
<dbReference type="PANTHER" id="PTHR30537">
    <property type="entry name" value="HTH-TYPE TRANSCRIPTIONAL REGULATOR"/>
    <property type="match status" value="1"/>
</dbReference>
<dbReference type="Proteomes" id="UP000199548">
    <property type="component" value="Unassembled WGS sequence"/>
</dbReference>
<dbReference type="Pfam" id="PF03466">
    <property type="entry name" value="LysR_substrate"/>
    <property type="match status" value="1"/>
</dbReference>
<organism evidence="6 7">
    <name type="scientific">Paraburkholderia megapolitana</name>
    <dbReference type="NCBI Taxonomy" id="420953"/>
    <lineage>
        <taxon>Bacteria</taxon>
        <taxon>Pseudomonadati</taxon>
        <taxon>Pseudomonadota</taxon>
        <taxon>Betaproteobacteria</taxon>
        <taxon>Burkholderiales</taxon>
        <taxon>Burkholderiaceae</taxon>
        <taxon>Paraburkholderia</taxon>
    </lineage>
</organism>
<dbReference type="AlphaFoldDB" id="A0A1I3FQS1"/>
<dbReference type="RefSeq" id="WP_091009157.1">
    <property type="nucleotide sequence ID" value="NZ_CP041745.1"/>
</dbReference>
<dbReference type="Gene3D" id="1.10.10.10">
    <property type="entry name" value="Winged helix-like DNA-binding domain superfamily/Winged helix DNA-binding domain"/>
    <property type="match status" value="1"/>
</dbReference>
<evidence type="ECO:0000313" key="6">
    <source>
        <dbReference type="EMBL" id="SFI13618.1"/>
    </source>
</evidence>
<dbReference type="OrthoDB" id="116299at2"/>
<evidence type="ECO:0000259" key="5">
    <source>
        <dbReference type="PROSITE" id="PS50931"/>
    </source>
</evidence>
<dbReference type="InterPro" id="IPR005119">
    <property type="entry name" value="LysR_subst-bd"/>
</dbReference>
<dbReference type="InterPro" id="IPR036388">
    <property type="entry name" value="WH-like_DNA-bd_sf"/>
</dbReference>
<proteinExistence type="inferred from homology"/>
<dbReference type="SUPFAM" id="SSF46785">
    <property type="entry name" value="Winged helix' DNA-binding domain"/>
    <property type="match status" value="1"/>
</dbReference>
<evidence type="ECO:0000256" key="4">
    <source>
        <dbReference type="ARBA" id="ARBA00023163"/>
    </source>
</evidence>
<dbReference type="Gene3D" id="3.40.190.290">
    <property type="match status" value="1"/>
</dbReference>